<dbReference type="NCBIfam" id="TIGR03002">
    <property type="entry name" value="outer_YhbN_LptA"/>
    <property type="match status" value="1"/>
</dbReference>
<dbReference type="PANTHER" id="PTHR36504:SF1">
    <property type="entry name" value="LIPOPOLYSACCHARIDE EXPORT SYSTEM PROTEIN LPTA"/>
    <property type="match status" value="1"/>
</dbReference>
<feature type="domain" description="Organic solvent tolerance-like N-terminal" evidence="5">
    <location>
        <begin position="41"/>
        <end position="149"/>
    </location>
</feature>
<comment type="subcellular location">
    <subcellularLocation>
        <location evidence="4">Periplasm</location>
    </subcellularLocation>
</comment>
<feature type="signal peptide" evidence="4">
    <location>
        <begin position="1"/>
        <end position="26"/>
    </location>
</feature>
<dbReference type="InterPro" id="IPR005653">
    <property type="entry name" value="OstA-like_N"/>
</dbReference>
<sequence length="181" mass="19941" precursor="true">MKRPLSSLLTGALLLTLLPLAPASLAQSQTHNQDASAPILVEADRLDLDDRAGTAVYTGNVDIRQGSMRLTGNRVEIRRNAAGELSRATAIGDRAYLEQQPNPAEPVIKGWGRTIVYHVAERRVELIDRAELHQGGDTFEGGYLEYFLDRRVVQARADAEGVEGSQRIRMTLQPEQQQGEP</sequence>
<evidence type="ECO:0000256" key="3">
    <source>
        <dbReference type="ARBA" id="ARBA00022764"/>
    </source>
</evidence>
<proteinExistence type="inferred from homology"/>
<keyword evidence="3 4" id="KW-0574">Periplasm</keyword>
<dbReference type="AlphaFoldDB" id="A0A7X4VYM6"/>
<dbReference type="PANTHER" id="PTHR36504">
    <property type="entry name" value="LIPOPOLYSACCHARIDE EXPORT SYSTEM PROTEIN LPTA"/>
    <property type="match status" value="1"/>
</dbReference>
<gene>
    <name evidence="4 6" type="primary">lptA</name>
    <name evidence="6" type="ORF">GRB80_03115</name>
</gene>
<evidence type="ECO:0000256" key="1">
    <source>
        <dbReference type="ARBA" id="ARBA00022448"/>
    </source>
</evidence>
<comment type="subunit">
    <text evidence="4">Component of the lipopolysaccharide transport and assembly complex.</text>
</comment>
<protein>
    <recommendedName>
        <fullName evidence="4">Lipopolysaccharide export system protein LptA</fullName>
    </recommendedName>
</protein>
<keyword evidence="2 4" id="KW-0732">Signal</keyword>
<dbReference type="EMBL" id="WUTS01000001">
    <property type="protein sequence ID" value="NAW11833.1"/>
    <property type="molecule type" value="Genomic_DNA"/>
</dbReference>
<organism evidence="6 7">
    <name type="scientific">Halomonas icarae</name>
    <dbReference type="NCBI Taxonomy" id="2691040"/>
    <lineage>
        <taxon>Bacteria</taxon>
        <taxon>Pseudomonadati</taxon>
        <taxon>Pseudomonadota</taxon>
        <taxon>Gammaproteobacteria</taxon>
        <taxon>Oceanospirillales</taxon>
        <taxon>Halomonadaceae</taxon>
        <taxon>Halomonas</taxon>
    </lineage>
</organism>
<dbReference type="GO" id="GO:0017089">
    <property type="term" value="F:glycolipid transfer activity"/>
    <property type="evidence" value="ECO:0007669"/>
    <property type="project" value="TreeGrafter"/>
</dbReference>
<dbReference type="GO" id="GO:0030288">
    <property type="term" value="C:outer membrane-bounded periplasmic space"/>
    <property type="evidence" value="ECO:0007669"/>
    <property type="project" value="TreeGrafter"/>
</dbReference>
<dbReference type="RefSeq" id="WP_132042305.1">
    <property type="nucleotide sequence ID" value="NZ_JARWMY010000003.1"/>
</dbReference>
<dbReference type="InterPro" id="IPR014340">
    <property type="entry name" value="LptA"/>
</dbReference>
<comment type="caution">
    <text evidence="6">The sequence shown here is derived from an EMBL/GenBank/DDBJ whole genome shotgun (WGS) entry which is preliminary data.</text>
</comment>
<evidence type="ECO:0000313" key="7">
    <source>
        <dbReference type="Proteomes" id="UP000448235"/>
    </source>
</evidence>
<name>A0A7X4VYM6_9GAMM</name>
<comment type="similarity">
    <text evidence="4">Belongs to the LptA family.</text>
</comment>
<keyword evidence="1 4" id="KW-0813">Transport</keyword>
<keyword evidence="7" id="KW-1185">Reference proteome</keyword>
<dbReference type="GO" id="GO:0043165">
    <property type="term" value="P:Gram-negative-bacterium-type cell outer membrane assembly"/>
    <property type="evidence" value="ECO:0007669"/>
    <property type="project" value="UniProtKB-UniRule"/>
</dbReference>
<dbReference type="Proteomes" id="UP000448235">
    <property type="component" value="Unassembled WGS sequence"/>
</dbReference>
<reference evidence="6 7" key="1">
    <citation type="submission" date="2019-12" db="EMBL/GenBank/DDBJ databases">
        <title>Draft genome sequencing of Halomonas icarensis D1-1.</title>
        <authorList>
            <person name="Pandiyan K."/>
            <person name="Kushwaha P."/>
            <person name="Gowdham M."/>
            <person name="Chakdar H."/>
            <person name="Singh A."/>
            <person name="Kumar M."/>
            <person name="Saxena A.K."/>
        </authorList>
    </citation>
    <scope>NUCLEOTIDE SEQUENCE [LARGE SCALE GENOMIC DNA]</scope>
    <source>
        <strain evidence="6 7">D1-1</strain>
    </source>
</reference>
<dbReference type="Pfam" id="PF03968">
    <property type="entry name" value="LptD_N"/>
    <property type="match status" value="1"/>
</dbReference>
<accession>A0A7X4VYM6</accession>
<feature type="chain" id="PRO_5031646033" description="Lipopolysaccharide export system protein LptA" evidence="4">
    <location>
        <begin position="27"/>
        <end position="181"/>
    </location>
</feature>
<dbReference type="GO" id="GO:0001530">
    <property type="term" value="F:lipopolysaccharide binding"/>
    <property type="evidence" value="ECO:0007669"/>
    <property type="project" value="InterPro"/>
</dbReference>
<comment type="function">
    <text evidence="4">Involved in the assembly of lipopolysaccharide (LPS). Required for the translocation of LPS from the inner membrane to the outer membrane. May form a bridge between the inner membrane and the outer membrane, via interactions with LptC and LptD, thereby facilitating LPS transfer across the periplasm.</text>
</comment>
<dbReference type="Gene3D" id="2.60.450.10">
    <property type="entry name" value="Lipopolysaccharide (LPS) transport protein A like domain"/>
    <property type="match status" value="1"/>
</dbReference>
<evidence type="ECO:0000256" key="2">
    <source>
        <dbReference type="ARBA" id="ARBA00022729"/>
    </source>
</evidence>
<evidence type="ECO:0000313" key="6">
    <source>
        <dbReference type="EMBL" id="NAW11833.1"/>
    </source>
</evidence>
<dbReference type="GO" id="GO:0015920">
    <property type="term" value="P:lipopolysaccharide transport"/>
    <property type="evidence" value="ECO:0007669"/>
    <property type="project" value="UniProtKB-UniRule"/>
</dbReference>
<evidence type="ECO:0000256" key="4">
    <source>
        <dbReference type="HAMAP-Rule" id="MF_01914"/>
    </source>
</evidence>
<dbReference type="HAMAP" id="MF_01914">
    <property type="entry name" value="LPS_assembly_LptA"/>
    <property type="match status" value="1"/>
</dbReference>
<dbReference type="GO" id="GO:0009279">
    <property type="term" value="C:cell outer membrane"/>
    <property type="evidence" value="ECO:0007669"/>
    <property type="project" value="TreeGrafter"/>
</dbReference>
<evidence type="ECO:0000259" key="5">
    <source>
        <dbReference type="Pfam" id="PF03968"/>
    </source>
</evidence>
<dbReference type="InterPro" id="IPR052037">
    <property type="entry name" value="LPS_export_LptA"/>
</dbReference>